<dbReference type="EMBL" id="AP022829">
    <property type="protein sequence ID" value="BCA89570.1"/>
    <property type="molecule type" value="Genomic_DNA"/>
</dbReference>
<dbReference type="Proteomes" id="UP000501727">
    <property type="component" value="Chromosome"/>
</dbReference>
<dbReference type="Gene3D" id="3.20.100.30">
    <property type="entry name" value="VTC, catalytic tunnel domain"/>
    <property type="match status" value="1"/>
</dbReference>
<organism evidence="2 3">
    <name type="scientific">Adlercreutzia hattorii</name>
    <dbReference type="NCBI Taxonomy" id="2707299"/>
    <lineage>
        <taxon>Bacteria</taxon>
        <taxon>Bacillati</taxon>
        <taxon>Actinomycetota</taxon>
        <taxon>Coriobacteriia</taxon>
        <taxon>Eggerthellales</taxon>
        <taxon>Eggerthellaceae</taxon>
        <taxon>Adlercreutzia</taxon>
    </lineage>
</organism>
<reference evidence="3" key="1">
    <citation type="journal article" date="2020" name="Microbiol. Resour. Announc.">
        <title>Complete Genome Sequence of Adlercreutzia sp. Strain 8CFCBH1, a Potent Producer of Equol, Isolated from Healthy Japanese Feces.</title>
        <authorList>
            <person name="Ogata Y."/>
            <person name="Sakamoto M."/>
            <person name="Ohkuma M."/>
            <person name="Hattori M."/>
            <person name="Suda W."/>
        </authorList>
    </citation>
    <scope>NUCLEOTIDE SEQUENCE [LARGE SCALE GENOMIC DNA]</scope>
    <source>
        <strain evidence="3">8CFCBH1</strain>
    </source>
</reference>
<sequence>MTAYNSVFKRVEKKYRIDVAERAAVEAAAERLMAVDDYGRTRITSLYLDTPERAMIARSVEKPLYKEKLRLRAYGDAAGVALMGAFGAGPIVREPGGLPLSDGEVETRVAAGLRVARTAAGLQVAPAAAGLQTMGDADGDAVGSVEACRPCAGEALRGNGLSAGFPVFFGIKKKFKGIVYKRRLALTLPAALAFVSGLPYEQACARWPLPDAGLAAVALAPATRQIARELEAAMNRWLPLAPSMGIACDRVAWAYRPEVREARGCDELFDAELRITFDDCLAYFDCHRFRSPWRPIIESSESVMEIKSAVPYPPWLVDVLSAERIYPASFTKYGNAYQMATAVPRARNHRRAMRGGA</sequence>
<feature type="domain" description="VTC" evidence="1">
    <location>
        <begin position="10"/>
        <end position="76"/>
    </location>
</feature>
<dbReference type="KEGG" id="ahat:ADCFC_21890"/>
<dbReference type="RefSeq" id="WP_173114542.1">
    <property type="nucleotide sequence ID" value="NZ_AP022829.1"/>
</dbReference>
<dbReference type="Pfam" id="PF09359">
    <property type="entry name" value="VTC"/>
    <property type="match status" value="2"/>
</dbReference>
<dbReference type="AlphaFoldDB" id="A0A6F8SPT6"/>
<evidence type="ECO:0000313" key="3">
    <source>
        <dbReference type="Proteomes" id="UP000501727"/>
    </source>
</evidence>
<evidence type="ECO:0000313" key="2">
    <source>
        <dbReference type="EMBL" id="BCA89570.1"/>
    </source>
</evidence>
<dbReference type="InterPro" id="IPR042267">
    <property type="entry name" value="VTC_sf"/>
</dbReference>
<gene>
    <name evidence="2" type="ORF">ADCFC_20670</name>
</gene>
<protein>
    <recommendedName>
        <fullName evidence="1">VTC domain-containing protein</fullName>
    </recommendedName>
</protein>
<proteinExistence type="predicted"/>
<name>A0A6F8SPT6_9ACTN</name>
<dbReference type="GO" id="GO:0006799">
    <property type="term" value="P:polyphosphate biosynthetic process"/>
    <property type="evidence" value="ECO:0007669"/>
    <property type="project" value="UniProtKB-ARBA"/>
</dbReference>
<dbReference type="InterPro" id="IPR018966">
    <property type="entry name" value="VTC_domain"/>
</dbReference>
<accession>A0A6F8SPT6</accession>
<keyword evidence="3" id="KW-1185">Reference proteome</keyword>
<feature type="domain" description="VTC" evidence="1">
    <location>
        <begin position="168"/>
        <end position="339"/>
    </location>
</feature>
<reference evidence="3" key="2">
    <citation type="submission" date="2020-03" db="EMBL/GenBank/DDBJ databases">
        <title>Complete Genome Sequence of Adlercreutzia sp. strain 8CFCBH1 Producing Equol, Isolated from Healthy Japanese Feces.</title>
        <authorList>
            <person name="Ogata Y."/>
            <person name="Sakamoto M."/>
            <person name="Ohkuma M."/>
            <person name="Hattori M."/>
            <person name="Suda W."/>
        </authorList>
    </citation>
    <scope>NUCLEOTIDE SEQUENCE [LARGE SCALE GENOMIC DNA]</scope>
    <source>
        <strain evidence="3">8CFCBH1</strain>
    </source>
</reference>
<evidence type="ECO:0000259" key="1">
    <source>
        <dbReference type="Pfam" id="PF09359"/>
    </source>
</evidence>